<dbReference type="NCBIfam" id="TIGR01066">
    <property type="entry name" value="rplM_bact"/>
    <property type="match status" value="1"/>
</dbReference>
<keyword evidence="3 4" id="KW-0687">Ribonucleoprotein</keyword>
<dbReference type="GO" id="GO:0017148">
    <property type="term" value="P:negative regulation of translation"/>
    <property type="evidence" value="ECO:0007669"/>
    <property type="project" value="TreeGrafter"/>
</dbReference>
<comment type="function">
    <text evidence="4">This protein is one of the early assembly proteins of the 50S ribosomal subunit, although it is not seen to bind rRNA by itself. It is important during the early stages of 50S assembly.</text>
</comment>
<dbReference type="HAMAP" id="MF_01366">
    <property type="entry name" value="Ribosomal_uL13"/>
    <property type="match status" value="1"/>
</dbReference>
<dbReference type="PIRSF" id="PIRSF002181">
    <property type="entry name" value="Ribosomal_L13"/>
    <property type="match status" value="1"/>
</dbReference>
<dbReference type="PANTHER" id="PTHR11545:SF2">
    <property type="entry name" value="LARGE RIBOSOMAL SUBUNIT PROTEIN UL13M"/>
    <property type="match status" value="1"/>
</dbReference>
<accession>A0A9E2BG81</accession>
<evidence type="ECO:0000256" key="3">
    <source>
        <dbReference type="ARBA" id="ARBA00023274"/>
    </source>
</evidence>
<gene>
    <name evidence="4 6" type="primary">rplM</name>
    <name evidence="6" type="ORF">DDT42_00788</name>
</gene>
<dbReference type="GO" id="GO:0003735">
    <property type="term" value="F:structural constituent of ribosome"/>
    <property type="evidence" value="ECO:0007669"/>
    <property type="project" value="InterPro"/>
</dbReference>
<dbReference type="AlphaFoldDB" id="A0A9E2BG81"/>
<dbReference type="CDD" id="cd00392">
    <property type="entry name" value="Ribosomal_L13"/>
    <property type="match status" value="1"/>
</dbReference>
<proteinExistence type="inferred from homology"/>
<evidence type="ECO:0000256" key="5">
    <source>
        <dbReference type="SAM" id="MobiDB-lite"/>
    </source>
</evidence>
<dbReference type="SUPFAM" id="SSF52161">
    <property type="entry name" value="Ribosomal protein L13"/>
    <property type="match status" value="1"/>
</dbReference>
<dbReference type="Pfam" id="PF00572">
    <property type="entry name" value="Ribosomal_L13"/>
    <property type="match status" value="1"/>
</dbReference>
<evidence type="ECO:0000256" key="2">
    <source>
        <dbReference type="ARBA" id="ARBA00022980"/>
    </source>
</evidence>
<keyword evidence="2 4" id="KW-0689">Ribosomal protein</keyword>
<dbReference type="PANTHER" id="PTHR11545">
    <property type="entry name" value="RIBOSOMAL PROTEIN L13"/>
    <property type="match status" value="1"/>
</dbReference>
<dbReference type="GO" id="GO:0022625">
    <property type="term" value="C:cytosolic large ribosomal subunit"/>
    <property type="evidence" value="ECO:0007669"/>
    <property type="project" value="TreeGrafter"/>
</dbReference>
<protein>
    <recommendedName>
        <fullName evidence="4">Large ribosomal subunit protein uL13</fullName>
    </recommendedName>
</protein>
<comment type="similarity">
    <text evidence="1 4">Belongs to the universal ribosomal protein uL13 family.</text>
</comment>
<dbReference type="GO" id="GO:0003729">
    <property type="term" value="F:mRNA binding"/>
    <property type="evidence" value="ECO:0007669"/>
    <property type="project" value="TreeGrafter"/>
</dbReference>
<feature type="region of interest" description="Disordered" evidence="5">
    <location>
        <begin position="128"/>
        <end position="151"/>
    </location>
</feature>
<dbReference type="InterPro" id="IPR005822">
    <property type="entry name" value="Ribosomal_uL13"/>
</dbReference>
<dbReference type="EMBL" id="QLTW01000032">
    <property type="protein sequence ID" value="MBT9144932.1"/>
    <property type="molecule type" value="Genomic_DNA"/>
</dbReference>
<dbReference type="GO" id="GO:0006412">
    <property type="term" value="P:translation"/>
    <property type="evidence" value="ECO:0007669"/>
    <property type="project" value="UniProtKB-UniRule"/>
</dbReference>
<evidence type="ECO:0000256" key="4">
    <source>
        <dbReference type="HAMAP-Rule" id="MF_01366"/>
    </source>
</evidence>
<dbReference type="InterPro" id="IPR036899">
    <property type="entry name" value="Ribosomal_uL13_sf"/>
</dbReference>
<reference evidence="6 7" key="1">
    <citation type="journal article" date="2021" name="bioRxiv">
        <title>Unique metabolic strategies in Hadean analogues reveal hints for primordial physiology.</title>
        <authorList>
            <person name="Nobu M.K."/>
            <person name="Nakai R."/>
            <person name="Tamazawa S."/>
            <person name="Mori H."/>
            <person name="Toyoda A."/>
            <person name="Ijiri A."/>
            <person name="Suzuki S."/>
            <person name="Kurokawa K."/>
            <person name="Kamagata Y."/>
            <person name="Tamaki H."/>
        </authorList>
    </citation>
    <scope>NUCLEOTIDE SEQUENCE [LARGE SCALE GENOMIC DNA]</scope>
    <source>
        <strain evidence="6">BS525</strain>
    </source>
</reference>
<comment type="subunit">
    <text evidence="4">Part of the 50S ribosomal subunit.</text>
</comment>
<organism evidence="6 7">
    <name type="scientific">Psychracetigena formicireducens</name>
    <dbReference type="NCBI Taxonomy" id="2986056"/>
    <lineage>
        <taxon>Bacteria</taxon>
        <taxon>Bacillati</taxon>
        <taxon>Candidatus Lithacetigenota</taxon>
        <taxon>Candidatus Psychracetigena</taxon>
    </lineage>
</organism>
<comment type="caution">
    <text evidence="6">The sequence shown here is derived from an EMBL/GenBank/DDBJ whole genome shotgun (WGS) entry which is preliminary data.</text>
</comment>
<evidence type="ECO:0000313" key="7">
    <source>
        <dbReference type="Proteomes" id="UP000811545"/>
    </source>
</evidence>
<dbReference type="Proteomes" id="UP000811545">
    <property type="component" value="Unassembled WGS sequence"/>
</dbReference>
<sequence length="151" mass="17493">METTKTKFIKAEEITRKWHLIDATGKSFGRLASQIAHLLIGKHKVEFAPQSDLGDYVVVINARDIKITGKKLTQKLYHHYSGYQGGMKITPMSKVMEKYPERVLEKAVRLMLPKNIVGRQMYRRLRVNAGPEHNHEAQQPIPMDPMKRRKE</sequence>
<evidence type="ECO:0000313" key="6">
    <source>
        <dbReference type="EMBL" id="MBT9144932.1"/>
    </source>
</evidence>
<evidence type="ECO:0000256" key="1">
    <source>
        <dbReference type="ARBA" id="ARBA00006227"/>
    </source>
</evidence>
<name>A0A9E2BG81_PSYF1</name>
<dbReference type="InterPro" id="IPR005823">
    <property type="entry name" value="Ribosomal_uL13_bac-type"/>
</dbReference>
<dbReference type="Gene3D" id="3.90.1180.10">
    <property type="entry name" value="Ribosomal protein L13"/>
    <property type="match status" value="1"/>
</dbReference>